<keyword evidence="4" id="KW-1185">Reference proteome</keyword>
<protein>
    <submittedName>
        <fullName evidence="3">Uncharacterized protein</fullName>
    </submittedName>
</protein>
<feature type="compositionally biased region" description="Pro residues" evidence="1">
    <location>
        <begin position="258"/>
        <end position="269"/>
    </location>
</feature>
<proteinExistence type="predicted"/>
<comment type="caution">
    <text evidence="3">The sequence shown here is derived from an EMBL/GenBank/DDBJ whole genome shotgun (WGS) entry which is preliminary data.</text>
</comment>
<evidence type="ECO:0000313" key="4">
    <source>
        <dbReference type="Proteomes" id="UP000248806"/>
    </source>
</evidence>
<keyword evidence="2" id="KW-1133">Transmembrane helix</keyword>
<feature type="transmembrane region" description="Helical" evidence="2">
    <location>
        <begin position="12"/>
        <end position="31"/>
    </location>
</feature>
<accession>A0A326UC92</accession>
<dbReference type="AlphaFoldDB" id="A0A326UC92"/>
<feature type="transmembrane region" description="Helical" evidence="2">
    <location>
        <begin position="144"/>
        <end position="166"/>
    </location>
</feature>
<dbReference type="RefSeq" id="WP_111324228.1">
    <property type="nucleotide sequence ID" value="NZ_BIFX01000001.1"/>
</dbReference>
<feature type="compositionally biased region" description="Pro residues" evidence="1">
    <location>
        <begin position="188"/>
        <end position="198"/>
    </location>
</feature>
<evidence type="ECO:0000256" key="2">
    <source>
        <dbReference type="SAM" id="Phobius"/>
    </source>
</evidence>
<gene>
    <name evidence="3" type="ORF">EI42_03876</name>
</gene>
<keyword evidence="2" id="KW-0472">Membrane</keyword>
<keyword evidence="2" id="KW-0812">Transmembrane</keyword>
<sequence length="275" mass="29156">MDALTVPSNRTYLFAGAGAIIGLIAFLFMPFAQMQVKATGGAFSISLPAVGINTTLLASTNAAIWLAFLLVLLVLLALGRLIYSAQPLGKQVAAPVEKQVSWTLYAIIGAALLSIIVEIIVISAAKSISLGGALGSPAQIPGSFSFGVGAWIFLLAMLVVIGCAGWEAYKRLPKMPQQVAPGQSYPGAYPPPTGPIPPQYNTGNYPPQYNTGNQPPVQQYNTGNYPPQYNTGNQPPAQQYNTGNQPPMQQYNTGNQPPQYPYPPQPNQPPQGGQQ</sequence>
<feature type="compositionally biased region" description="Polar residues" evidence="1">
    <location>
        <begin position="199"/>
        <end position="248"/>
    </location>
</feature>
<evidence type="ECO:0000256" key="1">
    <source>
        <dbReference type="SAM" id="MobiDB-lite"/>
    </source>
</evidence>
<organism evidence="3 4">
    <name type="scientific">Thermosporothrix hazakensis</name>
    <dbReference type="NCBI Taxonomy" id="644383"/>
    <lineage>
        <taxon>Bacteria</taxon>
        <taxon>Bacillati</taxon>
        <taxon>Chloroflexota</taxon>
        <taxon>Ktedonobacteria</taxon>
        <taxon>Ktedonobacterales</taxon>
        <taxon>Thermosporotrichaceae</taxon>
        <taxon>Thermosporothrix</taxon>
    </lineage>
</organism>
<evidence type="ECO:0000313" key="3">
    <source>
        <dbReference type="EMBL" id="PZW26296.1"/>
    </source>
</evidence>
<feature type="transmembrane region" description="Helical" evidence="2">
    <location>
        <begin position="62"/>
        <end position="83"/>
    </location>
</feature>
<dbReference type="Proteomes" id="UP000248806">
    <property type="component" value="Unassembled WGS sequence"/>
</dbReference>
<feature type="transmembrane region" description="Helical" evidence="2">
    <location>
        <begin position="104"/>
        <end position="124"/>
    </location>
</feature>
<reference evidence="3 4" key="1">
    <citation type="submission" date="2018-06" db="EMBL/GenBank/DDBJ databases">
        <title>Genomic Encyclopedia of Archaeal and Bacterial Type Strains, Phase II (KMG-II): from individual species to whole genera.</title>
        <authorList>
            <person name="Goeker M."/>
        </authorList>
    </citation>
    <scope>NUCLEOTIDE SEQUENCE [LARGE SCALE GENOMIC DNA]</scope>
    <source>
        <strain evidence="3 4">ATCC BAA-1881</strain>
    </source>
</reference>
<name>A0A326UC92_THEHA</name>
<feature type="region of interest" description="Disordered" evidence="1">
    <location>
        <begin position="183"/>
        <end position="275"/>
    </location>
</feature>
<dbReference type="EMBL" id="QKUF01000015">
    <property type="protein sequence ID" value="PZW26296.1"/>
    <property type="molecule type" value="Genomic_DNA"/>
</dbReference>